<dbReference type="GO" id="GO:0016787">
    <property type="term" value="F:hydrolase activity"/>
    <property type="evidence" value="ECO:0007669"/>
    <property type="project" value="UniProtKB-KW"/>
</dbReference>
<feature type="binding site" evidence="1">
    <location>
        <position position="210"/>
    </location>
    <ligand>
        <name>Mg(2+)</name>
        <dbReference type="ChEBI" id="CHEBI:18420"/>
        <label>1</label>
    </ligand>
</feature>
<keyword evidence="2" id="KW-0378">Hydrolase</keyword>
<dbReference type="PANTHER" id="PTHR16222:SF28">
    <property type="entry name" value="ADP-RIBOSYLGLYCOHYDROLASE"/>
    <property type="match status" value="1"/>
</dbReference>
<accession>A0A395IBJ8</accession>
<dbReference type="InterPro" id="IPR050792">
    <property type="entry name" value="ADP-ribosylglycohydrolase"/>
</dbReference>
<dbReference type="SUPFAM" id="SSF101478">
    <property type="entry name" value="ADP-ribosylglycohydrolase"/>
    <property type="match status" value="1"/>
</dbReference>
<evidence type="ECO:0000313" key="2">
    <source>
        <dbReference type="EMBL" id="RAL17602.1"/>
    </source>
</evidence>
<dbReference type="OrthoDB" id="2021138at2759"/>
<dbReference type="InterPro" id="IPR005502">
    <property type="entry name" value="Ribosyl_crysJ1"/>
</dbReference>
<dbReference type="STRING" id="1450537.A0A395IBJ8"/>
<keyword evidence="1" id="KW-0479">Metal-binding</keyword>
<dbReference type="Pfam" id="PF03747">
    <property type="entry name" value="ADP_ribosyl_GH"/>
    <property type="match status" value="2"/>
</dbReference>
<protein>
    <submittedName>
        <fullName evidence="2">ADP-ribosylglycohydrolase</fullName>
    </submittedName>
</protein>
<keyword evidence="1" id="KW-0460">Magnesium</keyword>
<dbReference type="AlphaFoldDB" id="A0A395IBJ8"/>
<comment type="cofactor">
    <cofactor evidence="1">
        <name>Mg(2+)</name>
        <dbReference type="ChEBI" id="CHEBI:18420"/>
    </cofactor>
    <text evidence="1">Binds 2 magnesium ions per subunit.</text>
</comment>
<dbReference type="GeneID" id="37201735"/>
<dbReference type="EMBL" id="KZ824267">
    <property type="protein sequence ID" value="RAL17602.1"/>
    <property type="molecule type" value="Genomic_DNA"/>
</dbReference>
<evidence type="ECO:0000313" key="3">
    <source>
        <dbReference type="Proteomes" id="UP000248961"/>
    </source>
</evidence>
<keyword evidence="3" id="KW-1185">Reference proteome</keyword>
<dbReference type="InterPro" id="IPR036705">
    <property type="entry name" value="Ribosyl_crysJ1_sf"/>
</dbReference>
<dbReference type="PANTHER" id="PTHR16222">
    <property type="entry name" value="ADP-RIBOSYLGLYCOHYDROLASE"/>
    <property type="match status" value="1"/>
</dbReference>
<dbReference type="Gene3D" id="1.10.4080.10">
    <property type="entry name" value="ADP-ribosylation/Crystallin J1"/>
    <property type="match status" value="1"/>
</dbReference>
<dbReference type="VEuPathDB" id="FungiDB:BO97DRAFT_430579"/>
<dbReference type="GO" id="GO:0046872">
    <property type="term" value="F:metal ion binding"/>
    <property type="evidence" value="ECO:0007669"/>
    <property type="project" value="UniProtKB-KW"/>
</dbReference>
<gene>
    <name evidence="2" type="ORF">BO97DRAFT_430579</name>
</gene>
<reference evidence="2 3" key="1">
    <citation type="submission" date="2018-02" db="EMBL/GenBank/DDBJ databases">
        <title>The genomes of Aspergillus section Nigri reveals drivers in fungal speciation.</title>
        <authorList>
            <consortium name="DOE Joint Genome Institute"/>
            <person name="Vesth T.C."/>
            <person name="Nybo J."/>
            <person name="Theobald S."/>
            <person name="Brandl J."/>
            <person name="Frisvad J.C."/>
            <person name="Nielsen K.F."/>
            <person name="Lyhne E.K."/>
            <person name="Kogle M.E."/>
            <person name="Kuo A."/>
            <person name="Riley R."/>
            <person name="Clum A."/>
            <person name="Nolan M."/>
            <person name="Lipzen A."/>
            <person name="Salamov A."/>
            <person name="Henrissat B."/>
            <person name="Wiebenga A."/>
            <person name="De vries R.P."/>
            <person name="Grigoriev I.V."/>
            <person name="Mortensen U.H."/>
            <person name="Andersen M.R."/>
            <person name="Baker S.E."/>
        </authorList>
    </citation>
    <scope>NUCLEOTIDE SEQUENCE [LARGE SCALE GENOMIC DNA]</scope>
    <source>
        <strain evidence="2 3">CBS 101889</strain>
    </source>
</reference>
<evidence type="ECO:0000256" key="1">
    <source>
        <dbReference type="PIRSR" id="PIRSR605502-1"/>
    </source>
</evidence>
<feature type="binding site" evidence="1">
    <location>
        <position position="207"/>
    </location>
    <ligand>
        <name>Mg(2+)</name>
        <dbReference type="ChEBI" id="CHEBI:18420"/>
        <label>1</label>
    </ligand>
</feature>
<proteinExistence type="predicted"/>
<feature type="binding site" evidence="1">
    <location>
        <position position="209"/>
    </location>
    <ligand>
        <name>Mg(2+)</name>
        <dbReference type="ChEBI" id="CHEBI:18420"/>
        <label>1</label>
    </ligand>
</feature>
<dbReference type="Proteomes" id="UP000248961">
    <property type="component" value="Unassembled WGS sequence"/>
</dbReference>
<sequence>MSHQQPYPSGRFQLVEPATALRNDDDTDHALLPILSYLHSNGIVLSPEDFALRLRHWSEPGLREINKPTYTLNPKPTAYTHWSTTTNHTAAPNGSLMRTHPLGIFCLGLSVEETFRTAAEVRAETDVVALVERVAGWVERWLEVQSPEFYDGVVLDRVKVARYVSVRRFGELVLDDALRMGYVFRALGAGMGICEEIITELVMHGGDADTNACVAGALLGALLGFTALPSRWRDGLEHRAWLLRKCGALASTVGVVEGEAAGYIGSEDPDTGLDVGRGTLGRRELEAREMALMEAYLNRKTRLLKSVSWILWRDCDYSRST</sequence>
<dbReference type="RefSeq" id="XP_025556756.1">
    <property type="nucleotide sequence ID" value="XM_025697446.1"/>
</dbReference>
<name>A0A395IBJ8_ASPHC</name>
<organism evidence="2 3">
    <name type="scientific">Aspergillus homomorphus (strain CBS 101889)</name>
    <dbReference type="NCBI Taxonomy" id="1450537"/>
    <lineage>
        <taxon>Eukaryota</taxon>
        <taxon>Fungi</taxon>
        <taxon>Dikarya</taxon>
        <taxon>Ascomycota</taxon>
        <taxon>Pezizomycotina</taxon>
        <taxon>Eurotiomycetes</taxon>
        <taxon>Eurotiomycetidae</taxon>
        <taxon>Eurotiales</taxon>
        <taxon>Aspergillaceae</taxon>
        <taxon>Aspergillus</taxon>
        <taxon>Aspergillus subgen. Circumdati</taxon>
    </lineage>
</organism>